<protein>
    <submittedName>
        <fullName evidence="1">Uncharacterized protein</fullName>
    </submittedName>
</protein>
<dbReference type="EMBL" id="HACG01028747">
    <property type="protein sequence ID" value="CEK75612.1"/>
    <property type="molecule type" value="Transcribed_RNA"/>
</dbReference>
<name>A0A0B7A4P2_9EUPU</name>
<dbReference type="AlphaFoldDB" id="A0A0B7A4P2"/>
<reference evidence="1" key="1">
    <citation type="submission" date="2014-12" db="EMBL/GenBank/DDBJ databases">
        <title>Insight into the proteome of Arion vulgaris.</title>
        <authorList>
            <person name="Aradska J."/>
            <person name="Bulat T."/>
            <person name="Smidak R."/>
            <person name="Sarate P."/>
            <person name="Gangsoo J."/>
            <person name="Sialana F."/>
            <person name="Bilban M."/>
            <person name="Lubec G."/>
        </authorList>
    </citation>
    <scope>NUCLEOTIDE SEQUENCE</scope>
    <source>
        <tissue evidence="1">Skin</tissue>
    </source>
</reference>
<gene>
    <name evidence="1" type="primary">ORF96290</name>
</gene>
<sequence>MHQAMTDLQFFNHFVNCYSQVLLYHSFHCSNSDEHIHCMKPVRASCISDSPHTNFLRTPLTRSSPRKNGSVTEGCCYYPTK</sequence>
<accession>A0A0B7A4P2</accession>
<organism evidence="1">
    <name type="scientific">Arion vulgaris</name>
    <dbReference type="NCBI Taxonomy" id="1028688"/>
    <lineage>
        <taxon>Eukaryota</taxon>
        <taxon>Metazoa</taxon>
        <taxon>Spiralia</taxon>
        <taxon>Lophotrochozoa</taxon>
        <taxon>Mollusca</taxon>
        <taxon>Gastropoda</taxon>
        <taxon>Heterobranchia</taxon>
        <taxon>Euthyneura</taxon>
        <taxon>Panpulmonata</taxon>
        <taxon>Eupulmonata</taxon>
        <taxon>Stylommatophora</taxon>
        <taxon>Helicina</taxon>
        <taxon>Arionoidea</taxon>
        <taxon>Arionidae</taxon>
        <taxon>Arion</taxon>
    </lineage>
</organism>
<proteinExistence type="predicted"/>
<evidence type="ECO:0000313" key="1">
    <source>
        <dbReference type="EMBL" id="CEK75612.1"/>
    </source>
</evidence>